<evidence type="ECO:0000313" key="3">
    <source>
        <dbReference type="Proteomes" id="UP001464891"/>
    </source>
</evidence>
<keyword evidence="1" id="KW-0472">Membrane</keyword>
<keyword evidence="1" id="KW-0812">Transmembrane</keyword>
<proteinExistence type="predicted"/>
<dbReference type="RefSeq" id="WP_190440170.1">
    <property type="nucleotide sequence ID" value="NZ_JAMPKM010000014.1"/>
</dbReference>
<gene>
    <name evidence="2" type="ORF">NC998_20255</name>
</gene>
<keyword evidence="1" id="KW-1133">Transmembrane helix</keyword>
<comment type="caution">
    <text evidence="2">The sequence shown here is derived from an EMBL/GenBank/DDBJ whole genome shotgun (WGS) entry which is preliminary data.</text>
</comment>
<sequence length="97" mass="10989">MQYQYLAGLIVFAGVGSFLLTDTIDFFRDLKRRDRRSRWYVDLLRLLFLAGITTIGYKIASETFRSSQDQVSFLAIGLVGAVVAYLVTQGTKDLRNS</sequence>
<dbReference type="EMBL" id="JAMPKM010000014">
    <property type="protein sequence ID" value="MEP0819437.1"/>
    <property type="molecule type" value="Genomic_DNA"/>
</dbReference>
<keyword evidence="3" id="KW-1185">Reference proteome</keyword>
<evidence type="ECO:0008006" key="4">
    <source>
        <dbReference type="Google" id="ProtNLM"/>
    </source>
</evidence>
<feature type="transmembrane region" description="Helical" evidence="1">
    <location>
        <begin position="39"/>
        <end position="59"/>
    </location>
</feature>
<feature type="transmembrane region" description="Helical" evidence="1">
    <location>
        <begin position="6"/>
        <end position="27"/>
    </location>
</feature>
<protein>
    <recommendedName>
        <fullName evidence="4">Holin</fullName>
    </recommendedName>
</protein>
<evidence type="ECO:0000313" key="2">
    <source>
        <dbReference type="EMBL" id="MEP0819437.1"/>
    </source>
</evidence>
<dbReference type="Proteomes" id="UP001464891">
    <property type="component" value="Unassembled WGS sequence"/>
</dbReference>
<organism evidence="2 3">
    <name type="scientific">Trichocoleus desertorum GB2-A4</name>
    <dbReference type="NCBI Taxonomy" id="2933944"/>
    <lineage>
        <taxon>Bacteria</taxon>
        <taxon>Bacillati</taxon>
        <taxon>Cyanobacteriota</taxon>
        <taxon>Cyanophyceae</taxon>
        <taxon>Leptolyngbyales</taxon>
        <taxon>Trichocoleusaceae</taxon>
        <taxon>Trichocoleus</taxon>
    </lineage>
</organism>
<name>A0ABV0JCB8_9CYAN</name>
<feature type="transmembrane region" description="Helical" evidence="1">
    <location>
        <begin position="71"/>
        <end position="88"/>
    </location>
</feature>
<evidence type="ECO:0000256" key="1">
    <source>
        <dbReference type="SAM" id="Phobius"/>
    </source>
</evidence>
<accession>A0ABV0JCB8</accession>
<reference evidence="2 3" key="1">
    <citation type="submission" date="2022-04" db="EMBL/GenBank/DDBJ databases">
        <title>Positive selection, recombination, and allopatry shape intraspecific diversity of widespread and dominant cyanobacteria.</title>
        <authorList>
            <person name="Wei J."/>
            <person name="Shu W."/>
            <person name="Hu C."/>
        </authorList>
    </citation>
    <scope>NUCLEOTIDE SEQUENCE [LARGE SCALE GENOMIC DNA]</scope>
    <source>
        <strain evidence="2 3">GB2-A4</strain>
    </source>
</reference>